<dbReference type="InterPro" id="IPR000683">
    <property type="entry name" value="Gfo/Idh/MocA-like_OxRdtase_N"/>
</dbReference>
<feature type="domain" description="Gfo/Idh/MocA-like oxidoreductase N-terminal" evidence="1">
    <location>
        <begin position="4"/>
        <end position="120"/>
    </location>
</feature>
<gene>
    <name evidence="3" type="ORF">IAB44_01580</name>
</gene>
<name>A0A9D1EQM6_9FIRM</name>
<feature type="domain" description="GFO/IDH/MocA-like oxidoreductase" evidence="2">
    <location>
        <begin position="132"/>
        <end position="251"/>
    </location>
</feature>
<dbReference type="InterPro" id="IPR055170">
    <property type="entry name" value="GFO_IDH_MocA-like_dom"/>
</dbReference>
<dbReference type="Pfam" id="PF22725">
    <property type="entry name" value="GFO_IDH_MocA_C3"/>
    <property type="match status" value="1"/>
</dbReference>
<dbReference type="SUPFAM" id="SSF55347">
    <property type="entry name" value="Glyceraldehyde-3-phosphate dehydrogenase-like, C-terminal domain"/>
    <property type="match status" value="1"/>
</dbReference>
<dbReference type="Gene3D" id="3.40.50.720">
    <property type="entry name" value="NAD(P)-binding Rossmann-like Domain"/>
    <property type="match status" value="1"/>
</dbReference>
<dbReference type="SUPFAM" id="SSF51735">
    <property type="entry name" value="NAD(P)-binding Rossmann-fold domains"/>
    <property type="match status" value="1"/>
</dbReference>
<dbReference type="InterPro" id="IPR052515">
    <property type="entry name" value="Gfo/Idh/MocA_Oxidoreductase"/>
</dbReference>
<dbReference type="PANTHER" id="PTHR43249">
    <property type="entry name" value="UDP-N-ACETYL-2-AMINO-2-DEOXY-D-GLUCURONATE OXIDASE"/>
    <property type="match status" value="1"/>
</dbReference>
<sequence length="377" mass="42128">MKKVNVALVGLGFGGFFSAIYQKHPNVGRLVLFDTDKVREENLCQKLGITERAESFEAILEDPDIDAVHLVTPFTLHEEQSVAVLNSGKHCACTVPMGLTLEGIRRIVQAQKASGKNYMMMETTLYTYPFFYAKGMLDAGEFGTIQFLRGYHYQDMAKWPDYWTGLPPMYYATHAIAPISVMAGARIQSVRCEGSGRMNPDTQKYYGNPYPVESAILEFENGLKGEVTRSLFETAREYVEGFDVYGSKKTFQWGFRDHDKPYVTTLLPPREGDRGGRCETEVVSLPDFSGSLPQSIRKFAVSGGDFDPLNPHKSWNKELGAGHHGAHPHLVHEFISSIVEERKPWIDEQRGANITAAGICAHQSAMEGGERVTIPEF</sequence>
<accession>A0A9D1EQM6</accession>
<reference evidence="3" key="1">
    <citation type="submission" date="2020-10" db="EMBL/GenBank/DDBJ databases">
        <authorList>
            <person name="Gilroy R."/>
        </authorList>
    </citation>
    <scope>NUCLEOTIDE SEQUENCE</scope>
    <source>
        <strain evidence="3">CHK190-19873</strain>
    </source>
</reference>
<evidence type="ECO:0000313" key="4">
    <source>
        <dbReference type="Proteomes" id="UP000823935"/>
    </source>
</evidence>
<dbReference type="Pfam" id="PF01408">
    <property type="entry name" value="GFO_IDH_MocA"/>
    <property type="match status" value="1"/>
</dbReference>
<evidence type="ECO:0000259" key="2">
    <source>
        <dbReference type="Pfam" id="PF22725"/>
    </source>
</evidence>
<proteinExistence type="predicted"/>
<dbReference type="AlphaFoldDB" id="A0A9D1EQM6"/>
<reference evidence="3" key="2">
    <citation type="journal article" date="2021" name="PeerJ">
        <title>Extensive microbial diversity within the chicken gut microbiome revealed by metagenomics and culture.</title>
        <authorList>
            <person name="Gilroy R."/>
            <person name="Ravi A."/>
            <person name="Getino M."/>
            <person name="Pursley I."/>
            <person name="Horton D.L."/>
            <person name="Alikhan N.F."/>
            <person name="Baker D."/>
            <person name="Gharbi K."/>
            <person name="Hall N."/>
            <person name="Watson M."/>
            <person name="Adriaenssens E.M."/>
            <person name="Foster-Nyarko E."/>
            <person name="Jarju S."/>
            <person name="Secka A."/>
            <person name="Antonio M."/>
            <person name="Oren A."/>
            <person name="Chaudhuri R.R."/>
            <person name="La Ragione R."/>
            <person name="Hildebrand F."/>
            <person name="Pallen M.J."/>
        </authorList>
    </citation>
    <scope>NUCLEOTIDE SEQUENCE</scope>
    <source>
        <strain evidence="3">CHK190-19873</strain>
    </source>
</reference>
<protein>
    <submittedName>
        <fullName evidence="3">Gfo/Idh/MocA family oxidoreductase</fullName>
    </submittedName>
</protein>
<evidence type="ECO:0000313" key="3">
    <source>
        <dbReference type="EMBL" id="HIS30233.1"/>
    </source>
</evidence>
<dbReference type="GO" id="GO:0000166">
    <property type="term" value="F:nucleotide binding"/>
    <property type="evidence" value="ECO:0007669"/>
    <property type="project" value="InterPro"/>
</dbReference>
<dbReference type="Gene3D" id="3.30.360.10">
    <property type="entry name" value="Dihydrodipicolinate Reductase, domain 2"/>
    <property type="match status" value="1"/>
</dbReference>
<organism evidence="3 4">
    <name type="scientific">Candidatus Limivivens intestinipullorum</name>
    <dbReference type="NCBI Taxonomy" id="2840858"/>
    <lineage>
        <taxon>Bacteria</taxon>
        <taxon>Bacillati</taxon>
        <taxon>Bacillota</taxon>
        <taxon>Clostridia</taxon>
        <taxon>Lachnospirales</taxon>
        <taxon>Lachnospiraceae</taxon>
        <taxon>Lachnospiraceae incertae sedis</taxon>
        <taxon>Candidatus Limivivens</taxon>
    </lineage>
</organism>
<evidence type="ECO:0000259" key="1">
    <source>
        <dbReference type="Pfam" id="PF01408"/>
    </source>
</evidence>
<dbReference type="Proteomes" id="UP000823935">
    <property type="component" value="Unassembled WGS sequence"/>
</dbReference>
<dbReference type="PANTHER" id="PTHR43249:SF1">
    <property type="entry name" value="D-GLUCOSIDE 3-DEHYDROGENASE"/>
    <property type="match status" value="1"/>
</dbReference>
<dbReference type="EMBL" id="DVIQ01000008">
    <property type="protein sequence ID" value="HIS30233.1"/>
    <property type="molecule type" value="Genomic_DNA"/>
</dbReference>
<dbReference type="InterPro" id="IPR036291">
    <property type="entry name" value="NAD(P)-bd_dom_sf"/>
</dbReference>
<comment type="caution">
    <text evidence="3">The sequence shown here is derived from an EMBL/GenBank/DDBJ whole genome shotgun (WGS) entry which is preliminary data.</text>
</comment>